<reference evidence="4 5" key="3">
    <citation type="journal article" date="2016" name="Sci. Rep.">
        <title>Genome-wide diversity and gene expression profiling of Babesia microti isolates identify polymorphic genes that mediate host-pathogen interactions.</title>
        <authorList>
            <person name="Silva J.C."/>
            <person name="Cornillot E."/>
            <person name="McCracken C."/>
            <person name="Usmani-Brown S."/>
            <person name="Dwivedi A."/>
            <person name="Ifeonu O.O."/>
            <person name="Crabtree J."/>
            <person name="Gotia H.T."/>
            <person name="Virji A.Z."/>
            <person name="Reynes C."/>
            <person name="Colinge J."/>
            <person name="Kumar V."/>
            <person name="Lawres L."/>
            <person name="Pazzi J.E."/>
            <person name="Pablo J.V."/>
            <person name="Hung C."/>
            <person name="Brancato J."/>
            <person name="Kumari P."/>
            <person name="Orvis J."/>
            <person name="Tretina K."/>
            <person name="Chibucos M."/>
            <person name="Ott S."/>
            <person name="Sadzewicz L."/>
            <person name="Sengamalay N."/>
            <person name="Shetty A.C."/>
            <person name="Su Q."/>
            <person name="Tallon L."/>
            <person name="Fraser C.M."/>
            <person name="Frutos R."/>
            <person name="Molina D.M."/>
            <person name="Krause P.J."/>
            <person name="Ben Mamoun C."/>
        </authorList>
    </citation>
    <scope>NUCLEOTIDE SEQUENCE [LARGE SCALE GENOMIC DNA]</scope>
    <source>
        <strain evidence="4 5">RI</strain>
    </source>
</reference>
<keyword evidence="5" id="KW-1185">Reference proteome</keyword>
<protein>
    <submittedName>
        <fullName evidence="4">Aldo-keto reductase</fullName>
    </submittedName>
</protein>
<evidence type="ECO:0000256" key="1">
    <source>
        <dbReference type="ARBA" id="ARBA00023002"/>
    </source>
</evidence>
<dbReference type="OrthoDB" id="2310150at2759"/>
<dbReference type="GeneID" id="24425659"/>
<organism evidence="4 5">
    <name type="scientific">Babesia microti (strain RI)</name>
    <dbReference type="NCBI Taxonomy" id="1133968"/>
    <lineage>
        <taxon>Eukaryota</taxon>
        <taxon>Sar</taxon>
        <taxon>Alveolata</taxon>
        <taxon>Apicomplexa</taxon>
        <taxon>Aconoidasida</taxon>
        <taxon>Piroplasmida</taxon>
        <taxon>Babesiidae</taxon>
        <taxon>Babesia</taxon>
    </lineage>
</organism>
<dbReference type="Pfam" id="PF00248">
    <property type="entry name" value="Aldo_ket_red"/>
    <property type="match status" value="1"/>
</dbReference>
<evidence type="ECO:0000313" key="4">
    <source>
        <dbReference type="EMBL" id="SIO73508.1"/>
    </source>
</evidence>
<feature type="signal peptide" evidence="2">
    <location>
        <begin position="1"/>
        <end position="19"/>
    </location>
</feature>
<dbReference type="PANTHER" id="PTHR43364">
    <property type="entry name" value="NADH-SPECIFIC METHYLGLYOXAL REDUCTASE-RELATED"/>
    <property type="match status" value="1"/>
</dbReference>
<evidence type="ECO:0000313" key="5">
    <source>
        <dbReference type="Proteomes" id="UP000002899"/>
    </source>
</evidence>
<feature type="domain" description="NADP-dependent oxidoreductase" evidence="3">
    <location>
        <begin position="360"/>
        <end position="694"/>
    </location>
</feature>
<dbReference type="InterPro" id="IPR050523">
    <property type="entry name" value="AKR_Detox_Biosynth"/>
</dbReference>
<name>A0A1N6LXA5_BABMR</name>
<reference evidence="4 5" key="2">
    <citation type="journal article" date="2013" name="PLoS ONE">
        <title>Whole genome mapping and re-organization of the nuclear and mitochondrial genomes of Babesia microti isolates.</title>
        <authorList>
            <person name="Cornillot E."/>
            <person name="Dassouli A."/>
            <person name="Garg A."/>
            <person name="Pachikara N."/>
            <person name="Randazzo S."/>
            <person name="Depoix D."/>
            <person name="Carcy B."/>
            <person name="Delbecq S."/>
            <person name="Frutos R."/>
            <person name="Silva J.C."/>
            <person name="Sutton R."/>
            <person name="Krause P.J."/>
            <person name="Mamoun C.B."/>
        </authorList>
    </citation>
    <scope>NUCLEOTIDE SEQUENCE [LARGE SCALE GENOMIC DNA]</scope>
    <source>
        <strain evidence="4 5">RI</strain>
    </source>
</reference>
<dbReference type="EMBL" id="LN871599">
    <property type="protein sequence ID" value="SIO73508.1"/>
    <property type="molecule type" value="Genomic_DNA"/>
</dbReference>
<reference evidence="4 5" key="1">
    <citation type="journal article" date="2012" name="Nucleic Acids Res.">
        <title>Sequencing of the smallest Apicomplexan genome from the human pathogen Babesia microti.</title>
        <authorList>
            <person name="Cornillot E."/>
            <person name="Hadj-Kaddour K."/>
            <person name="Dassouli A."/>
            <person name="Noel B."/>
            <person name="Ranwez V."/>
            <person name="Vacherie B."/>
            <person name="Augagneur Y."/>
            <person name="Bres V."/>
            <person name="Duclos A."/>
            <person name="Randazzo S."/>
            <person name="Carcy B."/>
            <person name="Debierre-Grockiego F."/>
            <person name="Delbecq S."/>
            <person name="Moubri-Menage K."/>
            <person name="Shams-Eldin H."/>
            <person name="Usmani-Brown S."/>
            <person name="Bringaud F."/>
            <person name="Wincker P."/>
            <person name="Vivares C.P."/>
            <person name="Schwarz R.T."/>
            <person name="Schetters T.P."/>
            <person name="Krause P.J."/>
            <person name="Gorenflot A."/>
            <person name="Berry V."/>
            <person name="Barbe V."/>
            <person name="Ben Mamoun C."/>
        </authorList>
    </citation>
    <scope>NUCLEOTIDE SEQUENCE [LARGE SCALE GENOMIC DNA]</scope>
    <source>
        <strain evidence="4 5">RI</strain>
    </source>
</reference>
<dbReference type="GO" id="GO:0016491">
    <property type="term" value="F:oxidoreductase activity"/>
    <property type="evidence" value="ECO:0007669"/>
    <property type="project" value="UniProtKB-KW"/>
</dbReference>
<dbReference type="InterPro" id="IPR036812">
    <property type="entry name" value="NAD(P)_OxRdtase_dom_sf"/>
</dbReference>
<dbReference type="InterPro" id="IPR023210">
    <property type="entry name" value="NADP_OxRdtase_dom"/>
</dbReference>
<dbReference type="RefSeq" id="XP_021337602.1">
    <property type="nucleotide sequence ID" value="XM_021482341.1"/>
</dbReference>
<evidence type="ECO:0000259" key="3">
    <source>
        <dbReference type="Pfam" id="PF00248"/>
    </source>
</evidence>
<proteinExistence type="predicted"/>
<keyword evidence="1" id="KW-0560">Oxidoreductase</keyword>
<dbReference type="CDD" id="cd19094">
    <property type="entry name" value="AKR_Tas-like"/>
    <property type="match status" value="1"/>
</dbReference>
<dbReference type="PANTHER" id="PTHR43364:SF4">
    <property type="entry name" value="NAD(P)-LINKED OXIDOREDUCTASE SUPERFAMILY PROTEIN"/>
    <property type="match status" value="1"/>
</dbReference>
<gene>
    <name evidence="4" type="ORF">BmR1_04g05075</name>
</gene>
<keyword evidence="2" id="KW-0732">Signal</keyword>
<feature type="chain" id="PRO_5012297497" evidence="2">
    <location>
        <begin position="20"/>
        <end position="714"/>
    </location>
</feature>
<accession>A0A1N6LXA5</accession>
<dbReference type="VEuPathDB" id="PiroplasmaDB:BmR1_04g05075"/>
<dbReference type="SUPFAM" id="SSF51430">
    <property type="entry name" value="NAD(P)-linked oxidoreductase"/>
    <property type="match status" value="1"/>
</dbReference>
<evidence type="ECO:0000256" key="2">
    <source>
        <dbReference type="SAM" id="SignalP"/>
    </source>
</evidence>
<dbReference type="KEGG" id="bmic:BmR1_04g05075"/>
<sequence>MSVYSWLLLILTLSRTISAAIKLENNHSECRNGKYTAFLRDPPKYCYGFNKLQQHILYSDVNEDIDNIKLAEEMEEKTRFYIKHEDMEVMEEFQQDELAQTGNYHKEEYLKGLKCWNRYRDFFPEEITIEQFYAKLKQQPLRPIRVANKIIHVYEMGYGIPWYLPESEYEKLAELIGSNEVKYVDVDQFEEFKTQCHNLGGFLHQGGFVELSSERSAMLPYVEIVSVKRNLPDMNYEIILKDTKRDVLFKYYHSKPKMQPSNMKYRPYFPKPLWNPIKYDFYQRKTLDDDIFRQPRVEDLRAEKFSSVNFMKWDPEKDAPCGFYRTYQNFWPTTYTAENKDLPSVKYRKLGNSDLSVSEVGLGTMTFGNSANKETAISLLDYAFDRFQINFFDTSELYPLPVTKDTYGRAEKILGEWIRKRGQNDRDKMVIATKVAGPSDRLGWIRSGNLASTKLTYEQILDSVDNSLDRLGISHIDLLQFHWPDRYYPNQSNPDYENVVYDTRRSSGDDSKYYNSVITAVKGLIKNGKIRAWGLSNETPCGVLNFYRAAMELDAPPPASVQLEYNLLARNDVEKGFVELSRPQNTGIGLVAYSPLAGGLLTGKYLEFVDGTTNARLIKFPSYMARLRGSIASRAVKEYYDISQEYRLPNLTVMALRWVYTRPFINATLIGANDLYQLRESLYCVDEELPMTDMMERHINQVHWKWRDPIRIIQ</sequence>
<dbReference type="AlphaFoldDB" id="A0A1N6LXA5"/>
<dbReference type="Proteomes" id="UP000002899">
    <property type="component" value="Chromosome IV"/>
</dbReference>
<dbReference type="Gene3D" id="3.20.20.100">
    <property type="entry name" value="NADP-dependent oxidoreductase domain"/>
    <property type="match status" value="1"/>
</dbReference>